<dbReference type="STRING" id="37653.A0A0L8G8D4"/>
<sequence length="256" mass="28613">MALPSYKNPPTVSQSTPQRSGRGYSNSSQSASGGGCSSSSSSPFYFSGQGHPSFTPIRVGSKAITLIKRPTEKHLNDAKIPKPPKPPDKPLMPYMRYSRKIQYNEAMKAYHNSPGYQAWIAAKGRLKNIAETEDEEREKPRQQNTLPDKSNLNSSKNGYDGIIEKEVAGRGPRRVRQSKSDSPRISIQPADDEDDFDDGLSVKHIAHARYLRNHRLINEIFSETMVPDVRTVIMSTRMSVLRKQVSSLTNHQVDLS</sequence>
<dbReference type="PANTHER" id="PTHR46232:SF1">
    <property type="entry name" value="SWI_SNF-RELATED MATRIX-ASSOCIATED ACTIN-DEPENDENT REGULATOR OF CHROMATIN SUBFAMILY E MEMBER 1"/>
    <property type="match status" value="1"/>
</dbReference>
<name>A0A0L8G8D4_OCTBM</name>
<feature type="region of interest" description="Disordered" evidence="1">
    <location>
        <begin position="66"/>
        <end position="93"/>
    </location>
</feature>
<feature type="region of interest" description="Disordered" evidence="1">
    <location>
        <begin position="131"/>
        <end position="193"/>
    </location>
</feature>
<dbReference type="EMBL" id="KQ423217">
    <property type="protein sequence ID" value="KOF73272.1"/>
    <property type="molecule type" value="Genomic_DNA"/>
</dbReference>
<dbReference type="GO" id="GO:0016514">
    <property type="term" value="C:SWI/SNF complex"/>
    <property type="evidence" value="ECO:0007669"/>
    <property type="project" value="TreeGrafter"/>
</dbReference>
<dbReference type="AlphaFoldDB" id="A0A0L8G8D4"/>
<feature type="compositionally biased region" description="Low complexity" evidence="1">
    <location>
        <begin position="19"/>
        <end position="50"/>
    </location>
</feature>
<evidence type="ECO:0000256" key="1">
    <source>
        <dbReference type="SAM" id="MobiDB-lite"/>
    </source>
</evidence>
<reference evidence="2" key="1">
    <citation type="submission" date="2015-07" db="EMBL/GenBank/DDBJ databases">
        <title>MeaNS - Measles Nucleotide Surveillance Program.</title>
        <authorList>
            <person name="Tran T."/>
            <person name="Druce J."/>
        </authorList>
    </citation>
    <scope>NUCLEOTIDE SEQUENCE</scope>
    <source>
        <strain evidence="2">UCB-OBI-ISO-001</strain>
        <tissue evidence="2">Gonad</tissue>
    </source>
</reference>
<protein>
    <recommendedName>
        <fullName evidence="3">HMG box domain-containing protein</fullName>
    </recommendedName>
</protein>
<proteinExistence type="predicted"/>
<evidence type="ECO:0000313" key="2">
    <source>
        <dbReference type="EMBL" id="KOF73272.1"/>
    </source>
</evidence>
<dbReference type="PANTHER" id="PTHR46232">
    <property type="entry name" value="SMARCE1 REGULATOR OF CHROMATIN"/>
    <property type="match status" value="1"/>
</dbReference>
<feature type="region of interest" description="Disordered" evidence="1">
    <location>
        <begin position="1"/>
        <end position="52"/>
    </location>
</feature>
<organism evidence="2">
    <name type="scientific">Octopus bimaculoides</name>
    <name type="common">California two-spotted octopus</name>
    <dbReference type="NCBI Taxonomy" id="37653"/>
    <lineage>
        <taxon>Eukaryota</taxon>
        <taxon>Metazoa</taxon>
        <taxon>Spiralia</taxon>
        <taxon>Lophotrochozoa</taxon>
        <taxon>Mollusca</taxon>
        <taxon>Cephalopoda</taxon>
        <taxon>Coleoidea</taxon>
        <taxon>Octopodiformes</taxon>
        <taxon>Octopoda</taxon>
        <taxon>Incirrata</taxon>
        <taxon>Octopodidae</taxon>
        <taxon>Octopus</taxon>
    </lineage>
</organism>
<feature type="compositionally biased region" description="Basic and acidic residues" evidence="1">
    <location>
        <begin position="69"/>
        <end position="88"/>
    </location>
</feature>
<evidence type="ECO:0008006" key="3">
    <source>
        <dbReference type="Google" id="ProtNLM"/>
    </source>
</evidence>
<feature type="compositionally biased region" description="Polar residues" evidence="1">
    <location>
        <begin position="8"/>
        <end position="18"/>
    </location>
</feature>
<dbReference type="GO" id="GO:0031492">
    <property type="term" value="F:nucleosomal DNA binding"/>
    <property type="evidence" value="ECO:0007669"/>
    <property type="project" value="TreeGrafter"/>
</dbReference>
<dbReference type="GO" id="GO:0016922">
    <property type="term" value="F:nuclear receptor binding"/>
    <property type="evidence" value="ECO:0007669"/>
    <property type="project" value="TreeGrafter"/>
</dbReference>
<dbReference type="OrthoDB" id="427030at2759"/>
<feature type="compositionally biased region" description="Polar residues" evidence="1">
    <location>
        <begin position="142"/>
        <end position="157"/>
    </location>
</feature>
<gene>
    <name evidence="2" type="ORF">OCBIM_22038118mg</name>
</gene>
<accession>A0A0L8G8D4</accession>
<dbReference type="GO" id="GO:0045892">
    <property type="term" value="P:negative regulation of DNA-templated transcription"/>
    <property type="evidence" value="ECO:0007669"/>
    <property type="project" value="TreeGrafter"/>
</dbReference>